<dbReference type="PANTHER" id="PTHR30231:SF4">
    <property type="entry name" value="PROTEIN NEN2"/>
    <property type="match status" value="1"/>
</dbReference>
<dbReference type="InterPro" id="IPR036397">
    <property type="entry name" value="RNaseH_sf"/>
</dbReference>
<dbReference type="SMART" id="SM00479">
    <property type="entry name" value="EXOIII"/>
    <property type="match status" value="1"/>
</dbReference>
<protein>
    <submittedName>
        <fullName evidence="5">DNA polymerase-3 subunit epsilon</fullName>
        <ecNumber evidence="5">2.7.7.7</ecNumber>
    </submittedName>
</protein>
<keyword evidence="5" id="KW-0548">Nucleotidyltransferase</keyword>
<keyword evidence="3" id="KW-0269">Exonuclease</keyword>
<dbReference type="SUPFAM" id="SSF158682">
    <property type="entry name" value="TerB-like"/>
    <property type="match status" value="1"/>
</dbReference>
<keyword evidence="1" id="KW-0540">Nuclease</keyword>
<organism evidence="5 6">
    <name type="scientific">Crossiella equi</name>
    <dbReference type="NCBI Taxonomy" id="130796"/>
    <lineage>
        <taxon>Bacteria</taxon>
        <taxon>Bacillati</taxon>
        <taxon>Actinomycetota</taxon>
        <taxon>Actinomycetes</taxon>
        <taxon>Pseudonocardiales</taxon>
        <taxon>Pseudonocardiaceae</taxon>
        <taxon>Crossiella</taxon>
    </lineage>
</organism>
<reference evidence="5 6" key="1">
    <citation type="submission" date="2021-03" db="EMBL/GenBank/DDBJ databases">
        <title>Sequencing the genomes of 1000 actinobacteria strains.</title>
        <authorList>
            <person name="Klenk H.-P."/>
        </authorList>
    </citation>
    <scope>NUCLEOTIDE SEQUENCE [LARGE SCALE GENOMIC DNA]</scope>
    <source>
        <strain evidence="5 6">DSM 44580</strain>
    </source>
</reference>
<evidence type="ECO:0000313" key="5">
    <source>
        <dbReference type="EMBL" id="MBP2474487.1"/>
    </source>
</evidence>
<dbReference type="InterPro" id="IPR029024">
    <property type="entry name" value="TerB-like"/>
</dbReference>
<comment type="caution">
    <text evidence="5">The sequence shown here is derived from an EMBL/GenBank/DDBJ whole genome shotgun (WGS) entry which is preliminary data.</text>
</comment>
<dbReference type="Gene3D" id="3.30.420.10">
    <property type="entry name" value="Ribonuclease H-like superfamily/Ribonuclease H"/>
    <property type="match status" value="1"/>
</dbReference>
<dbReference type="PANTHER" id="PTHR30231">
    <property type="entry name" value="DNA POLYMERASE III SUBUNIT EPSILON"/>
    <property type="match status" value="1"/>
</dbReference>
<dbReference type="InterPro" id="IPR013520">
    <property type="entry name" value="Ribonucl_H"/>
</dbReference>
<evidence type="ECO:0000256" key="3">
    <source>
        <dbReference type="ARBA" id="ARBA00022839"/>
    </source>
</evidence>
<dbReference type="Proteomes" id="UP001519363">
    <property type="component" value="Unassembled WGS sequence"/>
</dbReference>
<evidence type="ECO:0000256" key="2">
    <source>
        <dbReference type="ARBA" id="ARBA00022801"/>
    </source>
</evidence>
<dbReference type="SUPFAM" id="SSF53098">
    <property type="entry name" value="Ribonuclease H-like"/>
    <property type="match status" value="1"/>
</dbReference>
<proteinExistence type="predicted"/>
<evidence type="ECO:0000256" key="1">
    <source>
        <dbReference type="ARBA" id="ARBA00022722"/>
    </source>
</evidence>
<sequence>MSGYAVVDVETTGLHPGYHHRVVEVAVVRLDERGDPVDEWCTLVNPDRDLGPQQVHGIRAAEVRRAPVFRDVAGELVSRLAGRVLVAHNVSFDARFLEAEYARLGVAVPFGGMPALCTMRLADEFLGSVSRSLEACCRTAGVVRGQAHSALADARAAAGLMSHYLRLCGTPEPWSGAIREAAAWSWPALPVTAVGEVRRGGDAPTERHFLANLVGLLPRVAQPVRADDYLDVLDHALLDRYLSAGEQEELVHTARGLGLGLPEVLALHRGYLDALAVAAWADGLVTDAEVTDLALVAGLLGLGGDDVAASFERARVASPGLRFRLEPGHGVVFTGQLTEPRGVWEERARARGLVVGAGVSRRTRLLVAADPDSLSGKAKKARDQGVPIVGEESFAALLAALG</sequence>
<dbReference type="RefSeq" id="WP_249044609.1">
    <property type="nucleotide sequence ID" value="NZ_JAGIOO010000001.1"/>
</dbReference>
<keyword evidence="2" id="KW-0378">Hydrolase</keyword>
<dbReference type="Pfam" id="PF00929">
    <property type="entry name" value="RNase_T"/>
    <property type="match status" value="1"/>
</dbReference>
<accession>A0ABS5AD18</accession>
<dbReference type="EC" id="2.7.7.7" evidence="5"/>
<evidence type="ECO:0000313" key="6">
    <source>
        <dbReference type="Proteomes" id="UP001519363"/>
    </source>
</evidence>
<keyword evidence="6" id="KW-1185">Reference proteome</keyword>
<dbReference type="GO" id="GO:0003887">
    <property type="term" value="F:DNA-directed DNA polymerase activity"/>
    <property type="evidence" value="ECO:0007669"/>
    <property type="project" value="UniProtKB-EC"/>
</dbReference>
<dbReference type="InterPro" id="IPR036420">
    <property type="entry name" value="BRCT_dom_sf"/>
</dbReference>
<dbReference type="SUPFAM" id="SSF52113">
    <property type="entry name" value="BRCT domain"/>
    <property type="match status" value="1"/>
</dbReference>
<feature type="domain" description="Exonuclease" evidence="4">
    <location>
        <begin position="3"/>
        <end position="170"/>
    </location>
</feature>
<gene>
    <name evidence="5" type="ORF">JOF53_003359</name>
</gene>
<name>A0ABS5AD18_9PSEU</name>
<dbReference type="EMBL" id="JAGIOO010000001">
    <property type="protein sequence ID" value="MBP2474487.1"/>
    <property type="molecule type" value="Genomic_DNA"/>
</dbReference>
<dbReference type="InterPro" id="IPR012337">
    <property type="entry name" value="RNaseH-like_sf"/>
</dbReference>
<dbReference type="Gene3D" id="3.40.50.10190">
    <property type="entry name" value="BRCT domain"/>
    <property type="match status" value="1"/>
</dbReference>
<evidence type="ECO:0000259" key="4">
    <source>
        <dbReference type="SMART" id="SM00479"/>
    </source>
</evidence>
<dbReference type="CDD" id="cd06127">
    <property type="entry name" value="DEDDh"/>
    <property type="match status" value="1"/>
</dbReference>
<keyword evidence="5" id="KW-0808">Transferase</keyword>